<protein>
    <submittedName>
        <fullName evidence="6">TetR/AcrR family transcriptional regulator</fullName>
    </submittedName>
</protein>
<dbReference type="Pfam" id="PF00440">
    <property type="entry name" value="TetR_N"/>
    <property type="match status" value="1"/>
</dbReference>
<dbReference type="PANTHER" id="PTHR30055">
    <property type="entry name" value="HTH-TYPE TRANSCRIPTIONAL REGULATOR RUTR"/>
    <property type="match status" value="1"/>
</dbReference>
<accession>A0ABY7N8Z7</accession>
<evidence type="ECO:0000256" key="1">
    <source>
        <dbReference type="ARBA" id="ARBA00023015"/>
    </source>
</evidence>
<feature type="DNA-binding region" description="H-T-H motif" evidence="4">
    <location>
        <begin position="61"/>
        <end position="80"/>
    </location>
</feature>
<dbReference type="SUPFAM" id="SSF46689">
    <property type="entry name" value="Homeodomain-like"/>
    <property type="match status" value="1"/>
</dbReference>
<dbReference type="InterPro" id="IPR009057">
    <property type="entry name" value="Homeodomain-like_sf"/>
</dbReference>
<gene>
    <name evidence="6" type="ORF">KIV56_10160</name>
</gene>
<feature type="domain" description="HTH tetR-type" evidence="5">
    <location>
        <begin position="38"/>
        <end position="98"/>
    </location>
</feature>
<organism evidence="6 7">
    <name type="scientific">Cryobacterium breve</name>
    <dbReference type="NCBI Taxonomy" id="1259258"/>
    <lineage>
        <taxon>Bacteria</taxon>
        <taxon>Bacillati</taxon>
        <taxon>Actinomycetota</taxon>
        <taxon>Actinomycetes</taxon>
        <taxon>Micrococcales</taxon>
        <taxon>Microbacteriaceae</taxon>
        <taxon>Cryobacterium</taxon>
    </lineage>
</organism>
<dbReference type="EMBL" id="CP075584">
    <property type="protein sequence ID" value="WBM78941.1"/>
    <property type="molecule type" value="Genomic_DNA"/>
</dbReference>
<evidence type="ECO:0000313" key="6">
    <source>
        <dbReference type="EMBL" id="WBM78941.1"/>
    </source>
</evidence>
<keyword evidence="7" id="KW-1185">Reference proteome</keyword>
<evidence type="ECO:0000259" key="5">
    <source>
        <dbReference type="PROSITE" id="PS50977"/>
    </source>
</evidence>
<dbReference type="Gene3D" id="1.10.357.10">
    <property type="entry name" value="Tetracycline Repressor, domain 2"/>
    <property type="match status" value="1"/>
</dbReference>
<dbReference type="Proteomes" id="UP001212421">
    <property type="component" value="Chromosome"/>
</dbReference>
<dbReference type="InterPro" id="IPR050109">
    <property type="entry name" value="HTH-type_TetR-like_transc_reg"/>
</dbReference>
<evidence type="ECO:0000313" key="7">
    <source>
        <dbReference type="Proteomes" id="UP001212421"/>
    </source>
</evidence>
<proteinExistence type="predicted"/>
<evidence type="ECO:0000256" key="3">
    <source>
        <dbReference type="ARBA" id="ARBA00023163"/>
    </source>
</evidence>
<reference evidence="6 7" key="1">
    <citation type="submission" date="2021-05" db="EMBL/GenBank/DDBJ databases">
        <authorList>
            <person name="Kumar R."/>
            <person name="Kumar A."/>
            <person name="Mukhia S."/>
        </authorList>
    </citation>
    <scope>NUCLEOTIDE SEQUENCE [LARGE SCALE GENOMIC DNA]</scope>
    <source>
        <strain evidence="6 7">ERMR7:08</strain>
    </source>
</reference>
<evidence type="ECO:0000256" key="4">
    <source>
        <dbReference type="PROSITE-ProRule" id="PRU00335"/>
    </source>
</evidence>
<dbReference type="InterPro" id="IPR001647">
    <property type="entry name" value="HTH_TetR"/>
</dbReference>
<keyword evidence="1" id="KW-0805">Transcription regulation</keyword>
<keyword evidence="2 4" id="KW-0238">DNA-binding</keyword>
<keyword evidence="3" id="KW-0804">Transcription</keyword>
<evidence type="ECO:0000256" key="2">
    <source>
        <dbReference type="ARBA" id="ARBA00023125"/>
    </source>
</evidence>
<name>A0ABY7N8Z7_9MICO</name>
<dbReference type="RefSeq" id="WP_281533431.1">
    <property type="nucleotide sequence ID" value="NZ_CP075584.1"/>
</dbReference>
<sequence length="283" mass="30820">MTIKFVPVHWNHSLIVEPILDTVNPRPYDSSRRREQARHNREAIVVAARQRFLNDGFTATTIASIAADAGTSADTIYKSFGGKAGLLRAMCKDALKGEGPIPAEQRSDAMQAAEADPRRMLRGLGAFTTEVAPRIAPLLLLLSTTAEVDPSMAQLRADFDTARLTRMTHVAQGLASKFQLRLGLSVDEAAEIMWVYSSPELYSLLVLTRGWRPERYGEFVGESLVDALLGGAMPTRAPSPSTSSDRDQHGGLIVAGRIAIRPTPACAKYEHPVGGIQVKTMLR</sequence>
<dbReference type="PANTHER" id="PTHR30055:SF234">
    <property type="entry name" value="HTH-TYPE TRANSCRIPTIONAL REGULATOR BETI"/>
    <property type="match status" value="1"/>
</dbReference>
<dbReference type="PROSITE" id="PS50977">
    <property type="entry name" value="HTH_TETR_2"/>
    <property type="match status" value="1"/>
</dbReference>